<evidence type="ECO:0000256" key="3">
    <source>
        <dbReference type="ARBA" id="ARBA00023274"/>
    </source>
</evidence>
<dbReference type="Pfam" id="PF00466">
    <property type="entry name" value="Ribosomal_L10"/>
    <property type="match status" value="1"/>
</dbReference>
<comment type="function">
    <text evidence="5">Forms part of the ribosomal stalk, playing a central role in the interaction of the ribosome with GTP-bound translation factors.</text>
</comment>
<dbReference type="CDD" id="cd05797">
    <property type="entry name" value="Ribosomal_L10"/>
    <property type="match status" value="1"/>
</dbReference>
<dbReference type="PROSITE" id="PS01109">
    <property type="entry name" value="RIBOSOMAL_L10"/>
    <property type="match status" value="1"/>
</dbReference>
<dbReference type="NCBIfam" id="NF000955">
    <property type="entry name" value="PRK00099.1-1"/>
    <property type="match status" value="1"/>
</dbReference>
<proteinExistence type="inferred from homology"/>
<keyword evidence="5" id="KW-0694">RNA-binding</keyword>
<dbReference type="GO" id="GO:0003735">
    <property type="term" value="F:structural constituent of ribosome"/>
    <property type="evidence" value="ECO:0007669"/>
    <property type="project" value="InterPro"/>
</dbReference>
<dbReference type="InterPro" id="IPR047865">
    <property type="entry name" value="Ribosomal_uL10_bac_type"/>
</dbReference>
<dbReference type="EMBL" id="MHCU01000070">
    <property type="protein sequence ID" value="OGY26409.1"/>
    <property type="molecule type" value="Genomic_DNA"/>
</dbReference>
<keyword evidence="3 5" id="KW-0687">Ribonucleoprotein</keyword>
<dbReference type="Gene3D" id="6.10.250.290">
    <property type="match status" value="1"/>
</dbReference>
<dbReference type="GO" id="GO:0070180">
    <property type="term" value="F:large ribosomal subunit rRNA binding"/>
    <property type="evidence" value="ECO:0007669"/>
    <property type="project" value="UniProtKB-UniRule"/>
</dbReference>
<comment type="similarity">
    <text evidence="1 5">Belongs to the universal ribosomal protein uL10 family.</text>
</comment>
<evidence type="ECO:0000256" key="4">
    <source>
        <dbReference type="ARBA" id="ARBA00035202"/>
    </source>
</evidence>
<evidence type="ECO:0000256" key="5">
    <source>
        <dbReference type="HAMAP-Rule" id="MF_00362"/>
    </source>
</evidence>
<keyword evidence="2 5" id="KW-0689">Ribosomal protein</keyword>
<reference evidence="6 7" key="1">
    <citation type="journal article" date="2016" name="Nat. Commun.">
        <title>Thousands of microbial genomes shed light on interconnected biogeochemical processes in an aquifer system.</title>
        <authorList>
            <person name="Anantharaman K."/>
            <person name="Brown C.T."/>
            <person name="Hug L.A."/>
            <person name="Sharon I."/>
            <person name="Castelle C.J."/>
            <person name="Probst A.J."/>
            <person name="Thomas B.C."/>
            <person name="Singh A."/>
            <person name="Wilkins M.J."/>
            <person name="Karaoz U."/>
            <person name="Brodie E.L."/>
            <person name="Williams K.H."/>
            <person name="Hubbard S.S."/>
            <person name="Banfield J.F."/>
        </authorList>
    </citation>
    <scope>NUCLEOTIDE SEQUENCE [LARGE SCALE GENOMIC DNA]</scope>
</reference>
<evidence type="ECO:0000313" key="6">
    <source>
        <dbReference type="EMBL" id="OGY26409.1"/>
    </source>
</evidence>
<dbReference type="InterPro" id="IPR022973">
    <property type="entry name" value="Ribosomal_uL10_bac"/>
</dbReference>
<comment type="caution">
    <text evidence="6">The sequence shown here is derived from an EMBL/GenBank/DDBJ whole genome shotgun (WGS) entry which is preliminary data.</text>
</comment>
<dbReference type="InterPro" id="IPR002363">
    <property type="entry name" value="Ribosomal_uL10_CS_bac"/>
</dbReference>
<evidence type="ECO:0000313" key="7">
    <source>
        <dbReference type="Proteomes" id="UP000176645"/>
    </source>
</evidence>
<organism evidence="6 7">
    <name type="scientific">Candidatus Woykebacteria bacterium RBG_19FT_COMBO_43_10</name>
    <dbReference type="NCBI Taxonomy" id="1802598"/>
    <lineage>
        <taxon>Bacteria</taxon>
        <taxon>Candidatus Woykeibacteriota</taxon>
    </lineage>
</organism>
<dbReference type="GO" id="GO:0006412">
    <property type="term" value="P:translation"/>
    <property type="evidence" value="ECO:0007669"/>
    <property type="project" value="UniProtKB-UniRule"/>
</dbReference>
<keyword evidence="5" id="KW-0699">rRNA-binding</keyword>
<sequence>MAKTREEKEQSVKKLKEGFEKSGSVVIADYHGLSVSQIQELKKGLKELQAEFAVAKNTLLSRASKESGNELPEENLQGPTAILFSNSDPIEPIKKLAEFIKKYELPKIKAGLFGRKLLTKEEVVELSKIPSRNELYAKLVGGLNSPIYGIVSVLNGNLRNLVYVLSQVQKQKGGA</sequence>
<dbReference type="SUPFAM" id="SSF160369">
    <property type="entry name" value="Ribosomal protein L10-like"/>
    <property type="match status" value="1"/>
</dbReference>
<dbReference type="GO" id="GO:0015934">
    <property type="term" value="C:large ribosomal subunit"/>
    <property type="evidence" value="ECO:0007669"/>
    <property type="project" value="InterPro"/>
</dbReference>
<comment type="subunit">
    <text evidence="5">Part of the ribosomal stalk of the 50S ribosomal subunit. The N-terminus interacts with L11 and the large rRNA to form the base of the stalk. The C-terminus forms an elongated spine to which L12 dimers bind in a sequential fashion forming a multimeric L10(L12)X complex.</text>
</comment>
<protein>
    <recommendedName>
        <fullName evidence="4 5">Large ribosomal subunit protein uL10</fullName>
    </recommendedName>
</protein>
<gene>
    <name evidence="5" type="primary">rplJ</name>
    <name evidence="6" type="ORF">A2Z42_04570</name>
</gene>
<dbReference type="InterPro" id="IPR043141">
    <property type="entry name" value="Ribosomal_uL10-like_sf"/>
</dbReference>
<dbReference type="Proteomes" id="UP000176645">
    <property type="component" value="Unassembled WGS sequence"/>
</dbReference>
<dbReference type="Gene3D" id="3.30.70.1730">
    <property type="match status" value="1"/>
</dbReference>
<evidence type="ECO:0000256" key="1">
    <source>
        <dbReference type="ARBA" id="ARBA00008889"/>
    </source>
</evidence>
<dbReference type="PANTHER" id="PTHR11560">
    <property type="entry name" value="39S RIBOSOMAL PROTEIN L10, MITOCHONDRIAL"/>
    <property type="match status" value="1"/>
</dbReference>
<dbReference type="HAMAP" id="MF_00362">
    <property type="entry name" value="Ribosomal_uL10"/>
    <property type="match status" value="1"/>
</dbReference>
<dbReference type="AlphaFoldDB" id="A0A1G1WFC5"/>
<dbReference type="InterPro" id="IPR001790">
    <property type="entry name" value="Ribosomal_uL10"/>
</dbReference>
<accession>A0A1G1WFC5</accession>
<evidence type="ECO:0000256" key="2">
    <source>
        <dbReference type="ARBA" id="ARBA00022980"/>
    </source>
</evidence>
<name>A0A1G1WFC5_9BACT</name>